<dbReference type="PANTHER" id="PTHR24346">
    <property type="entry name" value="MAP/MICROTUBULE AFFINITY-REGULATING KINASE"/>
    <property type="match status" value="1"/>
</dbReference>
<keyword evidence="10" id="KW-0418">Kinase</keyword>
<dbReference type="GO" id="GO:0005524">
    <property type="term" value="F:ATP binding"/>
    <property type="evidence" value="ECO:0007669"/>
    <property type="project" value="UniProtKB-UniRule"/>
</dbReference>
<evidence type="ECO:0000259" key="17">
    <source>
        <dbReference type="PROSITE" id="PS50011"/>
    </source>
</evidence>
<dbReference type="PANTHER" id="PTHR24346:SF82">
    <property type="entry name" value="KP78A-RELATED"/>
    <property type="match status" value="1"/>
</dbReference>
<keyword evidence="11 15" id="KW-0067">ATP-binding</keyword>
<evidence type="ECO:0000256" key="8">
    <source>
        <dbReference type="ARBA" id="ARBA00022723"/>
    </source>
</evidence>
<evidence type="ECO:0000256" key="3">
    <source>
        <dbReference type="ARBA" id="ARBA00010791"/>
    </source>
</evidence>
<comment type="similarity">
    <text evidence="2">Belongs to the protein kinase superfamily. CAMK Ser/Thr protein kinase family. SNF1 subfamily.</text>
</comment>
<keyword evidence="20" id="KW-1185">Reference proteome</keyword>
<accession>A0A507ESF8</accession>
<dbReference type="PROSITE" id="PS50032">
    <property type="entry name" value="KA1"/>
    <property type="match status" value="1"/>
</dbReference>
<evidence type="ECO:0000256" key="6">
    <source>
        <dbReference type="ARBA" id="ARBA00022553"/>
    </source>
</evidence>
<dbReference type="InterPro" id="IPR008271">
    <property type="entry name" value="Ser/Thr_kinase_AS"/>
</dbReference>
<dbReference type="GO" id="GO:0000226">
    <property type="term" value="P:microtubule cytoskeleton organization"/>
    <property type="evidence" value="ECO:0007669"/>
    <property type="project" value="TreeGrafter"/>
</dbReference>
<dbReference type="Gene3D" id="1.10.510.10">
    <property type="entry name" value="Transferase(Phosphotransferase) domain 1"/>
    <property type="match status" value="1"/>
</dbReference>
<keyword evidence="8" id="KW-0479">Metal-binding</keyword>
<dbReference type="EMBL" id="QEAP01000424">
    <property type="protein sequence ID" value="TPX66792.1"/>
    <property type="molecule type" value="Genomic_DNA"/>
</dbReference>
<dbReference type="FunFam" id="3.30.200.20:FF:000003">
    <property type="entry name" value="Non-specific serine/threonine protein kinase"/>
    <property type="match status" value="1"/>
</dbReference>
<dbReference type="GO" id="GO:0035556">
    <property type="term" value="P:intracellular signal transduction"/>
    <property type="evidence" value="ECO:0007669"/>
    <property type="project" value="TreeGrafter"/>
</dbReference>
<dbReference type="FunFam" id="3.30.310.80:FF:000011">
    <property type="entry name" value="Non-specific serine/threonine protein kinase"/>
    <property type="match status" value="1"/>
</dbReference>
<sequence>MYAFNNSLTPLSFATIPASCGTTTLRPVPVEENKITHNTYPLSQAPARQETVQLLRQPTAPQLARDSLQLPEPMRASMFADGILLQRVRTAMKPCQHGPRHLQSVRKRPRPGHALFEKKLHSLRVSEQCRLFTGPKSDTNIQLSISSIQQLRNKCVHGSMLQTAPVGSTDFSPSAPFHASNSFTTERFDYLQLALPYNARDTLGTRTACFGSRKAINGARSSGGSNRNFQKISKSAIVPTCLKIQQLALRPTFLPLVRGVGAHLIETQIVNLSNMSPPSKSRKDKDDTNNPDFQLNGIGNYLFQKTVGEGNFAKVKLAKHKLTGVEVAVKVIDKTTLDEKKLGKLYREVRIMKLLNHPHIVKLYEVIETKHTVFLVMEYASGGELYDYLVVHGKMKEKEARAKFRQILSAVSYCHKKRVIHRDLKAENLLLDANLDIKIADFGFSNHFDPDGKLDTFCGSPPYAAPELFQGKRYTGPEVDVWSLGVILYVLTTGCLPFDGKNLQEMRESVCRGKYRIPFYLSDVCEKLLRKFLIRDPFKRANLDFLNDDPWINDGYAESPIARDISTTVQEDEVIIKLLETKYNISAESVQKCLRENIYDDVAAMYYLLYYDKEAKSRRPSEVPHSGVPSIQIPASSDSPPLASPVDGPKSATAAIPSQQQPSSTSSPPSTTTKPELGASLRPQATGAKDKKRRFTVGNENEAQKLADEYADGTTAHPKVAIGGVIVESGDVAHQLGNQTVQMDTSRLNNAISSTAVPTIDIQQDEFEPLANGSRLHAVSASPGTMRAGLTNVGVSPTNKSPVDGSDDQVGGRKRGTTIVGLLRSSIRRTSDVGAMSPMIQNLGKNAPGASEGPRETMATVAVDESTNAIDTMMSQLKTDDNKPRSLRFTFNSSTTSSKPPEDIVKGVSAALDKHGVTYRMVTPFLLECFWANPAPGKDGVKFEIEVCKLPRLKNLHGLRFKRLAGASADYKDICEKVFGSAGL</sequence>
<protein>
    <recommendedName>
        <fullName evidence="4">non-specific serine/threonine protein kinase</fullName>
        <ecNumber evidence="4">2.7.11.1</ecNumber>
    </recommendedName>
</protein>
<dbReference type="GO" id="GO:0004674">
    <property type="term" value="F:protein serine/threonine kinase activity"/>
    <property type="evidence" value="ECO:0007669"/>
    <property type="project" value="UniProtKB-KW"/>
</dbReference>
<comment type="catalytic activity">
    <reaction evidence="14">
        <text>L-seryl-[protein] + ATP = O-phospho-L-seryl-[protein] + ADP + H(+)</text>
        <dbReference type="Rhea" id="RHEA:17989"/>
        <dbReference type="Rhea" id="RHEA-COMP:9863"/>
        <dbReference type="Rhea" id="RHEA-COMP:11604"/>
        <dbReference type="ChEBI" id="CHEBI:15378"/>
        <dbReference type="ChEBI" id="CHEBI:29999"/>
        <dbReference type="ChEBI" id="CHEBI:30616"/>
        <dbReference type="ChEBI" id="CHEBI:83421"/>
        <dbReference type="ChEBI" id="CHEBI:456216"/>
        <dbReference type="EC" id="2.7.11.1"/>
    </reaction>
</comment>
<evidence type="ECO:0000256" key="13">
    <source>
        <dbReference type="ARBA" id="ARBA00047899"/>
    </source>
</evidence>
<dbReference type="InterPro" id="IPR028375">
    <property type="entry name" value="KA1/Ssp2_C"/>
</dbReference>
<keyword evidence="5" id="KW-0723">Serine/threonine-protein kinase</keyword>
<evidence type="ECO:0000256" key="11">
    <source>
        <dbReference type="ARBA" id="ARBA00022840"/>
    </source>
</evidence>
<dbReference type="Gene3D" id="3.30.310.80">
    <property type="entry name" value="Kinase associated domain 1, KA1"/>
    <property type="match status" value="1"/>
</dbReference>
<evidence type="ECO:0000256" key="15">
    <source>
        <dbReference type="PROSITE-ProRule" id="PRU10141"/>
    </source>
</evidence>
<evidence type="ECO:0000313" key="19">
    <source>
        <dbReference type="EMBL" id="TPX66792.1"/>
    </source>
</evidence>
<dbReference type="GO" id="GO:0106310">
    <property type="term" value="F:protein serine kinase activity"/>
    <property type="evidence" value="ECO:0007669"/>
    <property type="project" value="RHEA"/>
</dbReference>
<gene>
    <name evidence="19" type="ORF">CcCBS67573_g07699</name>
</gene>
<dbReference type="Pfam" id="PF00069">
    <property type="entry name" value="Pkinase"/>
    <property type="match status" value="1"/>
</dbReference>
<feature type="compositionally biased region" description="Low complexity" evidence="16">
    <location>
        <begin position="657"/>
        <end position="673"/>
    </location>
</feature>
<dbReference type="PROSITE" id="PS00107">
    <property type="entry name" value="PROTEIN_KINASE_ATP"/>
    <property type="match status" value="1"/>
</dbReference>
<dbReference type="PROSITE" id="PS50011">
    <property type="entry name" value="PROTEIN_KINASE_DOM"/>
    <property type="match status" value="1"/>
</dbReference>
<evidence type="ECO:0000259" key="18">
    <source>
        <dbReference type="PROSITE" id="PS50032"/>
    </source>
</evidence>
<feature type="region of interest" description="Disordered" evidence="16">
    <location>
        <begin position="618"/>
        <end position="698"/>
    </location>
</feature>
<evidence type="ECO:0000256" key="4">
    <source>
        <dbReference type="ARBA" id="ARBA00012513"/>
    </source>
</evidence>
<feature type="domain" description="KA1" evidence="18">
    <location>
        <begin position="934"/>
        <end position="984"/>
    </location>
</feature>
<keyword evidence="7" id="KW-0808">Transferase</keyword>
<dbReference type="EC" id="2.7.11.1" evidence="4"/>
<evidence type="ECO:0000256" key="10">
    <source>
        <dbReference type="ARBA" id="ARBA00022777"/>
    </source>
</evidence>
<dbReference type="OrthoDB" id="193931at2759"/>
<reference evidence="19 20" key="1">
    <citation type="journal article" date="2019" name="Sci. Rep.">
        <title>Comparative genomics of chytrid fungi reveal insights into the obligate biotrophic and pathogenic lifestyle of Synchytrium endobioticum.</title>
        <authorList>
            <person name="van de Vossenberg B.T.L.H."/>
            <person name="Warris S."/>
            <person name="Nguyen H.D.T."/>
            <person name="van Gent-Pelzer M.P.E."/>
            <person name="Joly D.L."/>
            <person name="van de Geest H.C."/>
            <person name="Bonants P.J.M."/>
            <person name="Smith D.S."/>
            <person name="Levesque C.A."/>
            <person name="van der Lee T.A.J."/>
        </authorList>
    </citation>
    <scope>NUCLEOTIDE SEQUENCE [LARGE SCALE GENOMIC DNA]</scope>
    <source>
        <strain evidence="19 20">CBS 675.73</strain>
    </source>
</reference>
<comment type="similarity">
    <text evidence="3">Belongs to the protein kinase superfamily. CAMK Ser/Thr protein kinase family. NIM1 subfamily.</text>
</comment>
<keyword evidence="6" id="KW-0597">Phosphoprotein</keyword>
<feature type="region of interest" description="Disordered" evidence="16">
    <location>
        <begin position="793"/>
        <end position="814"/>
    </location>
</feature>
<dbReference type="FunFam" id="1.10.510.10:FF:000156">
    <property type="entry name" value="Serine/threonine-protein kinase SIK3 homolog"/>
    <property type="match status" value="1"/>
</dbReference>
<evidence type="ECO:0000256" key="14">
    <source>
        <dbReference type="ARBA" id="ARBA00048679"/>
    </source>
</evidence>
<dbReference type="GO" id="GO:0005737">
    <property type="term" value="C:cytoplasm"/>
    <property type="evidence" value="ECO:0007669"/>
    <property type="project" value="TreeGrafter"/>
</dbReference>
<evidence type="ECO:0000256" key="2">
    <source>
        <dbReference type="ARBA" id="ARBA00006234"/>
    </source>
</evidence>
<dbReference type="InterPro" id="IPR011009">
    <property type="entry name" value="Kinase-like_dom_sf"/>
</dbReference>
<dbReference type="SUPFAM" id="SSF56112">
    <property type="entry name" value="Protein kinase-like (PK-like)"/>
    <property type="match status" value="1"/>
</dbReference>
<proteinExistence type="inferred from homology"/>
<dbReference type="Pfam" id="PF02149">
    <property type="entry name" value="KA1"/>
    <property type="match status" value="1"/>
</dbReference>
<dbReference type="GO" id="GO:0046872">
    <property type="term" value="F:metal ion binding"/>
    <property type="evidence" value="ECO:0007669"/>
    <property type="project" value="UniProtKB-KW"/>
</dbReference>
<dbReference type="SUPFAM" id="SSF103243">
    <property type="entry name" value="KA1-like"/>
    <property type="match status" value="1"/>
</dbReference>
<dbReference type="InterPro" id="IPR001772">
    <property type="entry name" value="KA1_dom"/>
</dbReference>
<dbReference type="CDD" id="cd12121">
    <property type="entry name" value="MARK_C_like"/>
    <property type="match status" value="1"/>
</dbReference>
<dbReference type="InterPro" id="IPR017441">
    <property type="entry name" value="Protein_kinase_ATP_BS"/>
</dbReference>
<evidence type="ECO:0000256" key="9">
    <source>
        <dbReference type="ARBA" id="ARBA00022741"/>
    </source>
</evidence>
<evidence type="ECO:0000256" key="7">
    <source>
        <dbReference type="ARBA" id="ARBA00022679"/>
    </source>
</evidence>
<dbReference type="STRING" id="246404.A0A507ESF8"/>
<dbReference type="Proteomes" id="UP000320333">
    <property type="component" value="Unassembled WGS sequence"/>
</dbReference>
<dbReference type="InterPro" id="IPR000719">
    <property type="entry name" value="Prot_kinase_dom"/>
</dbReference>
<evidence type="ECO:0000256" key="12">
    <source>
        <dbReference type="ARBA" id="ARBA00022842"/>
    </source>
</evidence>
<feature type="binding site" evidence="15">
    <location>
        <position position="330"/>
    </location>
    <ligand>
        <name>ATP</name>
        <dbReference type="ChEBI" id="CHEBI:30616"/>
    </ligand>
</feature>
<keyword evidence="9 15" id="KW-0547">Nucleotide-binding</keyword>
<dbReference type="PROSITE" id="PS00108">
    <property type="entry name" value="PROTEIN_KINASE_ST"/>
    <property type="match status" value="1"/>
</dbReference>
<evidence type="ECO:0000313" key="20">
    <source>
        <dbReference type="Proteomes" id="UP000320333"/>
    </source>
</evidence>
<comment type="catalytic activity">
    <reaction evidence="13">
        <text>L-threonyl-[protein] + ATP = O-phospho-L-threonyl-[protein] + ADP + H(+)</text>
        <dbReference type="Rhea" id="RHEA:46608"/>
        <dbReference type="Rhea" id="RHEA-COMP:11060"/>
        <dbReference type="Rhea" id="RHEA-COMP:11605"/>
        <dbReference type="ChEBI" id="CHEBI:15378"/>
        <dbReference type="ChEBI" id="CHEBI:30013"/>
        <dbReference type="ChEBI" id="CHEBI:30616"/>
        <dbReference type="ChEBI" id="CHEBI:61977"/>
        <dbReference type="ChEBI" id="CHEBI:456216"/>
        <dbReference type="EC" id="2.7.11.1"/>
    </reaction>
</comment>
<evidence type="ECO:0000256" key="1">
    <source>
        <dbReference type="ARBA" id="ARBA00001946"/>
    </source>
</evidence>
<evidence type="ECO:0000256" key="16">
    <source>
        <dbReference type="SAM" id="MobiDB-lite"/>
    </source>
</evidence>
<dbReference type="AlphaFoldDB" id="A0A507ESF8"/>
<dbReference type="SMART" id="SM00220">
    <property type="entry name" value="S_TKc"/>
    <property type="match status" value="1"/>
</dbReference>
<comment type="cofactor">
    <cofactor evidence="1">
        <name>Mg(2+)</name>
        <dbReference type="ChEBI" id="CHEBI:18420"/>
    </cofactor>
</comment>
<comment type="caution">
    <text evidence="19">The sequence shown here is derived from an EMBL/GenBank/DDBJ whole genome shotgun (WGS) entry which is preliminary data.</text>
</comment>
<name>A0A507ESF8_9FUNG</name>
<feature type="domain" description="Protein kinase" evidence="17">
    <location>
        <begin position="301"/>
        <end position="552"/>
    </location>
</feature>
<keyword evidence="12" id="KW-0460">Magnesium</keyword>
<feature type="compositionally biased region" description="Low complexity" evidence="16">
    <location>
        <begin position="634"/>
        <end position="645"/>
    </location>
</feature>
<evidence type="ECO:0000256" key="5">
    <source>
        <dbReference type="ARBA" id="ARBA00022527"/>
    </source>
</evidence>
<organism evidence="19 20">
    <name type="scientific">Chytriomyces confervae</name>
    <dbReference type="NCBI Taxonomy" id="246404"/>
    <lineage>
        <taxon>Eukaryota</taxon>
        <taxon>Fungi</taxon>
        <taxon>Fungi incertae sedis</taxon>
        <taxon>Chytridiomycota</taxon>
        <taxon>Chytridiomycota incertae sedis</taxon>
        <taxon>Chytridiomycetes</taxon>
        <taxon>Chytridiales</taxon>
        <taxon>Chytriomycetaceae</taxon>
        <taxon>Chytriomyces</taxon>
    </lineage>
</organism>